<dbReference type="EMBL" id="CAAALY010047949">
    <property type="protein sequence ID" value="VEL20772.1"/>
    <property type="molecule type" value="Genomic_DNA"/>
</dbReference>
<comment type="caution">
    <text evidence="1">The sequence shown here is derived from an EMBL/GenBank/DDBJ whole genome shotgun (WGS) entry which is preliminary data.</text>
</comment>
<accession>A0A3S4ZV98</accession>
<organism evidence="1 2">
    <name type="scientific">Protopolystoma xenopodis</name>
    <dbReference type="NCBI Taxonomy" id="117903"/>
    <lineage>
        <taxon>Eukaryota</taxon>
        <taxon>Metazoa</taxon>
        <taxon>Spiralia</taxon>
        <taxon>Lophotrochozoa</taxon>
        <taxon>Platyhelminthes</taxon>
        <taxon>Monogenea</taxon>
        <taxon>Polyopisthocotylea</taxon>
        <taxon>Polystomatidea</taxon>
        <taxon>Polystomatidae</taxon>
        <taxon>Protopolystoma</taxon>
    </lineage>
</organism>
<evidence type="ECO:0000313" key="2">
    <source>
        <dbReference type="Proteomes" id="UP000784294"/>
    </source>
</evidence>
<reference evidence="1" key="1">
    <citation type="submission" date="2018-11" db="EMBL/GenBank/DDBJ databases">
        <authorList>
            <consortium name="Pathogen Informatics"/>
        </authorList>
    </citation>
    <scope>NUCLEOTIDE SEQUENCE</scope>
</reference>
<protein>
    <submittedName>
        <fullName evidence="1">Uncharacterized protein</fullName>
    </submittedName>
</protein>
<sequence>MRPPEGTLDFSPTPLFVVFSRWLTQLSSLALIRLHRAARIAQLLGDLRLLHNIATSVWSLAAPTVSSGDHRRLAPTFQVSLHCSTKSLLPQLRRQCGIWRLEKE</sequence>
<evidence type="ECO:0000313" key="1">
    <source>
        <dbReference type="EMBL" id="VEL20772.1"/>
    </source>
</evidence>
<dbReference type="AlphaFoldDB" id="A0A3S4ZV98"/>
<keyword evidence="2" id="KW-1185">Reference proteome</keyword>
<proteinExistence type="predicted"/>
<gene>
    <name evidence="1" type="ORF">PXEA_LOCUS14212</name>
</gene>
<name>A0A3S4ZV98_9PLAT</name>
<dbReference type="Proteomes" id="UP000784294">
    <property type="component" value="Unassembled WGS sequence"/>
</dbReference>